<proteinExistence type="predicted"/>
<name>A0ACA9NRE3_9GLOM</name>
<evidence type="ECO:0000313" key="2">
    <source>
        <dbReference type="Proteomes" id="UP000789702"/>
    </source>
</evidence>
<feature type="non-terminal residue" evidence="1">
    <location>
        <position position="1"/>
    </location>
</feature>
<evidence type="ECO:0000313" key="1">
    <source>
        <dbReference type="EMBL" id="CAG8667253.1"/>
    </source>
</evidence>
<reference evidence="1" key="1">
    <citation type="submission" date="2021-06" db="EMBL/GenBank/DDBJ databases">
        <authorList>
            <person name="Kallberg Y."/>
            <person name="Tangrot J."/>
            <person name="Rosling A."/>
        </authorList>
    </citation>
    <scope>NUCLEOTIDE SEQUENCE</scope>
    <source>
        <strain evidence="1">IL203A</strain>
    </source>
</reference>
<gene>
    <name evidence="1" type="ORF">DHETER_LOCUS10023</name>
</gene>
<dbReference type="Proteomes" id="UP000789702">
    <property type="component" value="Unassembled WGS sequence"/>
</dbReference>
<comment type="caution">
    <text evidence="1">The sequence shown here is derived from an EMBL/GenBank/DDBJ whole genome shotgun (WGS) entry which is preliminary data.</text>
</comment>
<accession>A0ACA9NRE3</accession>
<dbReference type="EMBL" id="CAJVPU010018664">
    <property type="protein sequence ID" value="CAG8667253.1"/>
    <property type="molecule type" value="Genomic_DNA"/>
</dbReference>
<keyword evidence="2" id="KW-1185">Reference proteome</keyword>
<sequence>EPLKKYNQIFMESIFQYQSESSDTEIYEIEDESVQSATAKVEPTQKPKRKASTSETVCLTSECSTSTPEENKPEPENDEPDYVIEDVINAYITD</sequence>
<protein>
    <submittedName>
        <fullName evidence="1">12568_t:CDS:1</fullName>
    </submittedName>
</protein>
<organism evidence="1 2">
    <name type="scientific">Dentiscutata heterogama</name>
    <dbReference type="NCBI Taxonomy" id="1316150"/>
    <lineage>
        <taxon>Eukaryota</taxon>
        <taxon>Fungi</taxon>
        <taxon>Fungi incertae sedis</taxon>
        <taxon>Mucoromycota</taxon>
        <taxon>Glomeromycotina</taxon>
        <taxon>Glomeromycetes</taxon>
        <taxon>Diversisporales</taxon>
        <taxon>Gigasporaceae</taxon>
        <taxon>Dentiscutata</taxon>
    </lineage>
</organism>
<feature type="non-terminal residue" evidence="1">
    <location>
        <position position="94"/>
    </location>
</feature>